<dbReference type="AlphaFoldDB" id="A0A9P6E4N1"/>
<keyword evidence="3" id="KW-1185">Reference proteome</keyword>
<evidence type="ECO:0000313" key="2">
    <source>
        <dbReference type="EMBL" id="KAF9522358.1"/>
    </source>
</evidence>
<sequence length="235" mass="24658">MEYGHRNVPIPPSLPMHGLGAQGGGQGLPISNVSNMRETKRTRLGVHPPHSRSPSDDPVNGAYHYPTHNSAGAFGSTRHGAAGYHPSQNQQHHQSNSPYGFLPPSNSPPAFDLPQGGIGLSSRGQGYGLPHRTGSSGPGPYDTPGNYGNMMGRGGIPANGGENLFPGLQQGGFPGIEWPVHGGGNPGPNSNAPLPNPGIIFFRFSPRTAYLNRCSSTRISTLTTTRDTGHIGSKF</sequence>
<evidence type="ECO:0000256" key="1">
    <source>
        <dbReference type="SAM" id="MobiDB-lite"/>
    </source>
</evidence>
<accession>A0A9P6E4N1</accession>
<proteinExistence type="predicted"/>
<name>A0A9P6E4N1_9AGAR</name>
<protein>
    <submittedName>
        <fullName evidence="2">Uncharacterized protein</fullName>
    </submittedName>
</protein>
<gene>
    <name evidence="2" type="ORF">CPB83DRAFT_115534</name>
</gene>
<dbReference type="Proteomes" id="UP000807306">
    <property type="component" value="Unassembled WGS sequence"/>
</dbReference>
<feature type="region of interest" description="Disordered" evidence="1">
    <location>
        <begin position="1"/>
        <end position="141"/>
    </location>
</feature>
<comment type="caution">
    <text evidence="2">The sequence shown here is derived from an EMBL/GenBank/DDBJ whole genome shotgun (WGS) entry which is preliminary data.</text>
</comment>
<dbReference type="EMBL" id="MU157949">
    <property type="protein sequence ID" value="KAF9522358.1"/>
    <property type="molecule type" value="Genomic_DNA"/>
</dbReference>
<reference evidence="2" key="1">
    <citation type="submission" date="2020-11" db="EMBL/GenBank/DDBJ databases">
        <authorList>
            <consortium name="DOE Joint Genome Institute"/>
            <person name="Ahrendt S."/>
            <person name="Riley R."/>
            <person name="Andreopoulos W."/>
            <person name="Labutti K."/>
            <person name="Pangilinan J."/>
            <person name="Ruiz-Duenas F.J."/>
            <person name="Barrasa J.M."/>
            <person name="Sanchez-Garcia M."/>
            <person name="Camarero S."/>
            <person name="Miyauchi S."/>
            <person name="Serrano A."/>
            <person name="Linde D."/>
            <person name="Babiker R."/>
            <person name="Drula E."/>
            <person name="Ayuso-Fernandez I."/>
            <person name="Pacheco R."/>
            <person name="Padilla G."/>
            <person name="Ferreira P."/>
            <person name="Barriuso J."/>
            <person name="Kellner H."/>
            <person name="Castanera R."/>
            <person name="Alfaro M."/>
            <person name="Ramirez L."/>
            <person name="Pisabarro A.G."/>
            <person name="Kuo A."/>
            <person name="Tritt A."/>
            <person name="Lipzen A."/>
            <person name="He G."/>
            <person name="Yan M."/>
            <person name="Ng V."/>
            <person name="Cullen D."/>
            <person name="Martin F."/>
            <person name="Rosso M.-N."/>
            <person name="Henrissat B."/>
            <person name="Hibbett D."/>
            <person name="Martinez A.T."/>
            <person name="Grigoriev I.V."/>
        </authorList>
    </citation>
    <scope>NUCLEOTIDE SEQUENCE</scope>
    <source>
        <strain evidence="2">CBS 506.95</strain>
    </source>
</reference>
<organism evidence="2 3">
    <name type="scientific">Crepidotus variabilis</name>
    <dbReference type="NCBI Taxonomy" id="179855"/>
    <lineage>
        <taxon>Eukaryota</taxon>
        <taxon>Fungi</taxon>
        <taxon>Dikarya</taxon>
        <taxon>Basidiomycota</taxon>
        <taxon>Agaricomycotina</taxon>
        <taxon>Agaricomycetes</taxon>
        <taxon>Agaricomycetidae</taxon>
        <taxon>Agaricales</taxon>
        <taxon>Agaricineae</taxon>
        <taxon>Crepidotaceae</taxon>
        <taxon>Crepidotus</taxon>
    </lineage>
</organism>
<evidence type="ECO:0000313" key="3">
    <source>
        <dbReference type="Proteomes" id="UP000807306"/>
    </source>
</evidence>
<feature type="compositionally biased region" description="Low complexity" evidence="1">
    <location>
        <begin position="85"/>
        <end position="98"/>
    </location>
</feature>